<dbReference type="InterPro" id="IPR013155">
    <property type="entry name" value="M/V/L/I-tRNA-synth_anticd-bd"/>
</dbReference>
<dbReference type="EC" id="6.1.1.4" evidence="2"/>
<dbReference type="GO" id="GO:0005524">
    <property type="term" value="F:ATP binding"/>
    <property type="evidence" value="ECO:0007669"/>
    <property type="project" value="UniProtKB-KW"/>
</dbReference>
<dbReference type="Pfam" id="PF00133">
    <property type="entry name" value="tRNA-synt_1"/>
    <property type="match status" value="1"/>
</dbReference>
<name>W6TI82_9SPIR</name>
<accession>W6TI82</accession>
<dbReference type="GO" id="GO:0005829">
    <property type="term" value="C:cytosol"/>
    <property type="evidence" value="ECO:0007669"/>
    <property type="project" value="TreeGrafter"/>
</dbReference>
<dbReference type="PATRIC" id="fig|1432657.3.peg.292"/>
<dbReference type="FunFam" id="1.10.730.10:FF:000002">
    <property type="entry name" value="Leucine--tRNA ligase"/>
    <property type="match status" value="1"/>
</dbReference>
<dbReference type="GO" id="GO:0004823">
    <property type="term" value="F:leucine-tRNA ligase activity"/>
    <property type="evidence" value="ECO:0007669"/>
    <property type="project" value="UniProtKB-EC"/>
</dbReference>
<keyword evidence="3 11" id="KW-0436">Ligase</keyword>
<evidence type="ECO:0000256" key="4">
    <source>
        <dbReference type="ARBA" id="ARBA00022741"/>
    </source>
</evidence>
<dbReference type="GO" id="GO:0006429">
    <property type="term" value="P:leucyl-tRNA aminoacylation"/>
    <property type="evidence" value="ECO:0007669"/>
    <property type="project" value="InterPro"/>
</dbReference>
<dbReference type="EMBL" id="AZIT01000001">
    <property type="protein sequence ID" value="ETZ18320.1"/>
    <property type="molecule type" value="Genomic_DNA"/>
</dbReference>
<dbReference type="SUPFAM" id="SSF52374">
    <property type="entry name" value="Nucleotidylyl transferase"/>
    <property type="match status" value="1"/>
</dbReference>
<gene>
    <name evidence="11" type="ORF">BDCR2A_00293</name>
</gene>
<evidence type="ECO:0000313" key="12">
    <source>
        <dbReference type="Proteomes" id="UP000019148"/>
    </source>
</evidence>
<evidence type="ECO:0000256" key="8">
    <source>
        <dbReference type="ARBA" id="ARBA00047469"/>
    </source>
</evidence>
<keyword evidence="4" id="KW-0547">Nucleotide-binding</keyword>
<evidence type="ECO:0000256" key="7">
    <source>
        <dbReference type="ARBA" id="ARBA00023146"/>
    </source>
</evidence>
<dbReference type="Proteomes" id="UP000019148">
    <property type="component" value="Unassembled WGS sequence"/>
</dbReference>
<dbReference type="CDD" id="cd07958">
    <property type="entry name" value="Anticodon_Ia_Leu_BEm"/>
    <property type="match status" value="1"/>
</dbReference>
<keyword evidence="7 11" id="KW-0030">Aminoacyl-tRNA synthetase</keyword>
<evidence type="ECO:0000259" key="9">
    <source>
        <dbReference type="Pfam" id="PF00133"/>
    </source>
</evidence>
<reference evidence="11 12" key="1">
    <citation type="submission" date="2013-12" db="EMBL/GenBank/DDBJ databases">
        <title>Comparative genomics of relapsing fever spirochetes.</title>
        <authorList>
            <person name="Schwan T.G."/>
            <person name="Raffel S.J."/>
            <person name="Porcella S.F."/>
        </authorList>
    </citation>
    <scope>NUCLEOTIDE SEQUENCE [LARGE SCALE GENOMIC DNA]</scope>
    <source>
        <strain evidence="11 12">CR2A</strain>
    </source>
</reference>
<organism evidence="11 12">
    <name type="scientific">Borrelia duttonii CR2A</name>
    <dbReference type="NCBI Taxonomy" id="1432657"/>
    <lineage>
        <taxon>Bacteria</taxon>
        <taxon>Pseudomonadati</taxon>
        <taxon>Spirochaetota</taxon>
        <taxon>Spirochaetia</taxon>
        <taxon>Spirochaetales</taxon>
        <taxon>Borreliaceae</taxon>
        <taxon>Borrelia</taxon>
    </lineage>
</organism>
<dbReference type="PANTHER" id="PTHR43740:SF2">
    <property type="entry name" value="LEUCINE--TRNA LIGASE, MITOCHONDRIAL"/>
    <property type="match status" value="1"/>
</dbReference>
<comment type="similarity">
    <text evidence="1">Belongs to the class-I aminoacyl-tRNA synthetase family.</text>
</comment>
<proteinExistence type="inferred from homology"/>
<keyword evidence="5" id="KW-0067">ATP-binding</keyword>
<dbReference type="InterPro" id="IPR002302">
    <property type="entry name" value="Leu-tRNA-ligase"/>
</dbReference>
<dbReference type="InterPro" id="IPR009080">
    <property type="entry name" value="tRNAsynth_Ia_anticodon-bd"/>
</dbReference>
<evidence type="ECO:0000256" key="5">
    <source>
        <dbReference type="ARBA" id="ARBA00022840"/>
    </source>
</evidence>
<feature type="domain" description="Aminoacyl-tRNA synthetase class Ia" evidence="9">
    <location>
        <begin position="1"/>
        <end position="26"/>
    </location>
</feature>
<evidence type="ECO:0000313" key="11">
    <source>
        <dbReference type="EMBL" id="ETZ18320.1"/>
    </source>
</evidence>
<evidence type="ECO:0000256" key="3">
    <source>
        <dbReference type="ARBA" id="ARBA00022598"/>
    </source>
</evidence>
<keyword evidence="6" id="KW-0648">Protein biosynthesis</keyword>
<dbReference type="Gene3D" id="1.10.730.10">
    <property type="entry name" value="Isoleucyl-tRNA Synthetase, Domain 1"/>
    <property type="match status" value="1"/>
</dbReference>
<sequence length="223" mass="25964">MSKSLKNIINPDDIIKEYGADSMRIYEMFMGPLTDSKPWNTQGLIGIFRFLNKIWLIKNKELTNETPPKEIISELHKTIKKVTEDIETLNFNTAISTLMIFINELLKHEKNYLKIFRPISIILSPFAPHLGEELWEFMGEQSSIFKNAKWPKYDLNSIIDDTREVVLQVNGKTKDKIMIKKDTDEETLKKIAFNNQKIIQNINNKQIIKIITVKDKLVNIVAK</sequence>
<evidence type="ECO:0000256" key="6">
    <source>
        <dbReference type="ARBA" id="ARBA00022917"/>
    </source>
</evidence>
<comment type="catalytic activity">
    <reaction evidence="8">
        <text>tRNA(Leu) + L-leucine + ATP = L-leucyl-tRNA(Leu) + AMP + diphosphate</text>
        <dbReference type="Rhea" id="RHEA:11688"/>
        <dbReference type="Rhea" id="RHEA-COMP:9613"/>
        <dbReference type="Rhea" id="RHEA-COMP:9622"/>
        <dbReference type="ChEBI" id="CHEBI:30616"/>
        <dbReference type="ChEBI" id="CHEBI:33019"/>
        <dbReference type="ChEBI" id="CHEBI:57427"/>
        <dbReference type="ChEBI" id="CHEBI:78442"/>
        <dbReference type="ChEBI" id="CHEBI:78494"/>
        <dbReference type="ChEBI" id="CHEBI:456215"/>
        <dbReference type="EC" id="6.1.1.4"/>
    </reaction>
</comment>
<evidence type="ECO:0000256" key="2">
    <source>
        <dbReference type="ARBA" id="ARBA00013164"/>
    </source>
</evidence>
<evidence type="ECO:0000256" key="1">
    <source>
        <dbReference type="ARBA" id="ARBA00005594"/>
    </source>
</evidence>
<dbReference type="Pfam" id="PF08264">
    <property type="entry name" value="Anticodon_1"/>
    <property type="match status" value="1"/>
</dbReference>
<feature type="domain" description="Methionyl/Valyl/Leucyl/Isoleucyl-tRNA synthetase anticodon-binding" evidence="10">
    <location>
        <begin position="69"/>
        <end position="186"/>
    </location>
</feature>
<dbReference type="InterPro" id="IPR002300">
    <property type="entry name" value="aa-tRNA-synth_Ia"/>
</dbReference>
<comment type="caution">
    <text evidence="11">The sequence shown here is derived from an EMBL/GenBank/DDBJ whole genome shotgun (WGS) entry which is preliminary data.</text>
</comment>
<protein>
    <recommendedName>
        <fullName evidence="2">leucine--tRNA ligase</fullName>
        <ecNumber evidence="2">6.1.1.4</ecNumber>
    </recommendedName>
</protein>
<evidence type="ECO:0000259" key="10">
    <source>
        <dbReference type="Pfam" id="PF08264"/>
    </source>
</evidence>
<dbReference type="SUPFAM" id="SSF47323">
    <property type="entry name" value="Anticodon-binding domain of a subclass of class I aminoacyl-tRNA synthetases"/>
    <property type="match status" value="1"/>
</dbReference>
<dbReference type="AlphaFoldDB" id="W6TI82"/>
<dbReference type="PANTHER" id="PTHR43740">
    <property type="entry name" value="LEUCYL-TRNA SYNTHETASE"/>
    <property type="match status" value="1"/>
</dbReference>